<evidence type="ECO:0000313" key="5">
    <source>
        <dbReference type="Proteomes" id="UP001432322"/>
    </source>
</evidence>
<feature type="non-terminal residue" evidence="4">
    <location>
        <position position="1"/>
    </location>
</feature>
<evidence type="ECO:0000259" key="3">
    <source>
        <dbReference type="Pfam" id="PF02520"/>
    </source>
</evidence>
<evidence type="ECO:0000256" key="2">
    <source>
        <dbReference type="SAM" id="SignalP"/>
    </source>
</evidence>
<evidence type="ECO:0000256" key="1">
    <source>
        <dbReference type="SAM" id="MobiDB-lite"/>
    </source>
</evidence>
<protein>
    <recommendedName>
        <fullName evidence="3">SXP/RAL-2 family protein Ani s 5-like cation-binding domain-containing protein</fullName>
    </recommendedName>
</protein>
<sequence length="251" mass="25743">LLFFSMQSIALLLASFGVLALAHNNFGGGPDRFGGRGGHHHGGPPLPPFMVNVTSQGRADFFRIFQDQNQTKGGIKTAIGAWANTYGVSAAVTAFEAEMKAATDERRANVSAAVAQLNEALTTLYAIEDDDSITPRQNMEQTFEAIDAMSEELRDLVLAVPPRPPMGPAGPGPRGPGPRGPGGFQGPRGQGGFQGPRGFGGMGGQGAGSATGRGTGGFQGSFEGQGGFGGSFPDGGSFYGEFGGKGNRGGF</sequence>
<dbReference type="Pfam" id="PF02520">
    <property type="entry name" value="ANIS5_cation-bd"/>
    <property type="match status" value="1"/>
</dbReference>
<dbReference type="PANTHER" id="PTHR21593:SF36">
    <property type="entry name" value="DUF148 DOMAIN-CONTAINING PROTEIN-RELATED"/>
    <property type="match status" value="1"/>
</dbReference>
<dbReference type="InterPro" id="IPR003677">
    <property type="entry name" value="ANIS5_cation-bd"/>
</dbReference>
<feature type="signal peptide" evidence="2">
    <location>
        <begin position="1"/>
        <end position="22"/>
    </location>
</feature>
<name>A0AAV5VW47_9BILA</name>
<reference evidence="4" key="1">
    <citation type="submission" date="2023-10" db="EMBL/GenBank/DDBJ databases">
        <title>Genome assembly of Pristionchus species.</title>
        <authorList>
            <person name="Yoshida K."/>
            <person name="Sommer R.J."/>
        </authorList>
    </citation>
    <scope>NUCLEOTIDE SEQUENCE</scope>
    <source>
        <strain evidence="4">RS5133</strain>
    </source>
</reference>
<evidence type="ECO:0000313" key="4">
    <source>
        <dbReference type="EMBL" id="GMT21984.1"/>
    </source>
</evidence>
<keyword evidence="2" id="KW-0732">Signal</keyword>
<organism evidence="4 5">
    <name type="scientific">Pristionchus fissidentatus</name>
    <dbReference type="NCBI Taxonomy" id="1538716"/>
    <lineage>
        <taxon>Eukaryota</taxon>
        <taxon>Metazoa</taxon>
        <taxon>Ecdysozoa</taxon>
        <taxon>Nematoda</taxon>
        <taxon>Chromadorea</taxon>
        <taxon>Rhabditida</taxon>
        <taxon>Rhabditina</taxon>
        <taxon>Diplogasteromorpha</taxon>
        <taxon>Diplogasteroidea</taxon>
        <taxon>Neodiplogasteridae</taxon>
        <taxon>Pristionchus</taxon>
    </lineage>
</organism>
<comment type="caution">
    <text evidence="4">The sequence shown here is derived from an EMBL/GenBank/DDBJ whole genome shotgun (WGS) entry which is preliminary data.</text>
</comment>
<dbReference type="Proteomes" id="UP001432322">
    <property type="component" value="Unassembled WGS sequence"/>
</dbReference>
<dbReference type="InterPro" id="IPR052823">
    <property type="entry name" value="SXP/RAL-2_related"/>
</dbReference>
<dbReference type="PANTHER" id="PTHR21593">
    <property type="entry name" value="PRION-LIKE- Q/N-RICH -DOMAIN-BEARING PROTEIN PROTEIN"/>
    <property type="match status" value="1"/>
</dbReference>
<feature type="chain" id="PRO_5043797989" description="SXP/RAL-2 family protein Ani s 5-like cation-binding domain-containing protein" evidence="2">
    <location>
        <begin position="23"/>
        <end position="251"/>
    </location>
</feature>
<accession>A0AAV5VW47</accession>
<proteinExistence type="predicted"/>
<gene>
    <name evidence="4" type="ORF">PFISCL1PPCAC_13281</name>
</gene>
<feature type="domain" description="SXP/RAL-2 family protein Ani s 5-like cation-binding" evidence="3">
    <location>
        <begin position="57"/>
        <end position="157"/>
    </location>
</feature>
<feature type="region of interest" description="Disordered" evidence="1">
    <location>
        <begin position="159"/>
        <end position="233"/>
    </location>
</feature>
<keyword evidence="5" id="KW-1185">Reference proteome</keyword>
<feature type="compositionally biased region" description="Gly residues" evidence="1">
    <location>
        <begin position="180"/>
        <end position="233"/>
    </location>
</feature>
<feature type="compositionally biased region" description="Pro residues" evidence="1">
    <location>
        <begin position="161"/>
        <end position="179"/>
    </location>
</feature>
<dbReference type="AlphaFoldDB" id="A0AAV5VW47"/>
<dbReference type="EMBL" id="BTSY01000004">
    <property type="protein sequence ID" value="GMT21984.1"/>
    <property type="molecule type" value="Genomic_DNA"/>
</dbReference>